<feature type="chain" id="PRO_5046039647" evidence="1">
    <location>
        <begin position="33"/>
        <end position="298"/>
    </location>
</feature>
<comment type="caution">
    <text evidence="2">The sequence shown here is derived from an EMBL/GenBank/DDBJ whole genome shotgun (WGS) entry which is preliminary data.</text>
</comment>
<name>A0ABU2ZL79_9ALTE</name>
<dbReference type="InterPro" id="IPR002816">
    <property type="entry name" value="TraB/PrgY/GumN_fam"/>
</dbReference>
<accession>A0ABU2ZL79</accession>
<dbReference type="EMBL" id="JAVRHX010000001">
    <property type="protein sequence ID" value="MDT0593368.1"/>
    <property type="molecule type" value="Genomic_DNA"/>
</dbReference>
<sequence length="298" mass="33325">MRFKLFNPDTRRILTLLGTLVFGCSLASAAFAAPVYKVSKGDDTIYIGGTFHLLTPDDYPLPKAFDTAFAASDEVYFETDMAAMEKPEFMQQSMQVMMFQDGSTLEDALDAKTYERLQAHFASRGIPGDMMMQMNPLGVMLTITIAEYQMRGFTAEGVDKHFLTKATEANKSLGWFETPSEQLGFLSVLNSDEPNKLINYTLDELGKIDKMISDLHSSWRNGDMEKLVEVGLEGFRDYPEVSKVLLTQRNNAWMKKIKTMFGDGDTEYILVGALHLPGEDGLLTQLAGLGYKVEQVKP</sequence>
<evidence type="ECO:0000256" key="1">
    <source>
        <dbReference type="SAM" id="SignalP"/>
    </source>
</evidence>
<dbReference type="InterPro" id="IPR047111">
    <property type="entry name" value="YbaP-like"/>
</dbReference>
<evidence type="ECO:0000313" key="2">
    <source>
        <dbReference type="EMBL" id="MDT0593368.1"/>
    </source>
</evidence>
<feature type="signal peptide" evidence="1">
    <location>
        <begin position="1"/>
        <end position="32"/>
    </location>
</feature>
<dbReference type="PANTHER" id="PTHR40590">
    <property type="entry name" value="CYTOPLASMIC PROTEIN-RELATED"/>
    <property type="match status" value="1"/>
</dbReference>
<protein>
    <submittedName>
        <fullName evidence="2">TraB/GumN family protein</fullName>
    </submittedName>
</protein>
<proteinExistence type="predicted"/>
<reference evidence="2 3" key="1">
    <citation type="submission" date="2023-09" db="EMBL/GenBank/DDBJ databases">
        <authorList>
            <person name="Rey-Velasco X."/>
        </authorList>
    </citation>
    <scope>NUCLEOTIDE SEQUENCE [LARGE SCALE GENOMIC DNA]</scope>
    <source>
        <strain evidence="2 3">P117</strain>
    </source>
</reference>
<gene>
    <name evidence="2" type="ORF">RM552_00755</name>
</gene>
<keyword evidence="3" id="KW-1185">Reference proteome</keyword>
<evidence type="ECO:0000313" key="3">
    <source>
        <dbReference type="Proteomes" id="UP001253545"/>
    </source>
</evidence>
<dbReference type="Pfam" id="PF01963">
    <property type="entry name" value="TraB_PrgY_gumN"/>
    <property type="match status" value="1"/>
</dbReference>
<dbReference type="CDD" id="cd14789">
    <property type="entry name" value="Tiki"/>
    <property type="match status" value="1"/>
</dbReference>
<dbReference type="RefSeq" id="WP_311366889.1">
    <property type="nucleotide sequence ID" value="NZ_JAVRHX010000001.1"/>
</dbReference>
<keyword evidence="1" id="KW-0732">Signal</keyword>
<organism evidence="2 3">
    <name type="scientific">Glaciecola petra</name>
    <dbReference type="NCBI Taxonomy" id="3075602"/>
    <lineage>
        <taxon>Bacteria</taxon>
        <taxon>Pseudomonadati</taxon>
        <taxon>Pseudomonadota</taxon>
        <taxon>Gammaproteobacteria</taxon>
        <taxon>Alteromonadales</taxon>
        <taxon>Alteromonadaceae</taxon>
        <taxon>Glaciecola</taxon>
    </lineage>
</organism>
<dbReference type="PROSITE" id="PS51257">
    <property type="entry name" value="PROKAR_LIPOPROTEIN"/>
    <property type="match status" value="1"/>
</dbReference>
<dbReference type="PANTHER" id="PTHR40590:SF1">
    <property type="entry name" value="CYTOPLASMIC PROTEIN"/>
    <property type="match status" value="1"/>
</dbReference>
<dbReference type="Proteomes" id="UP001253545">
    <property type="component" value="Unassembled WGS sequence"/>
</dbReference>